<evidence type="ECO:0000256" key="3">
    <source>
        <dbReference type="SAM" id="Coils"/>
    </source>
</evidence>
<dbReference type="STRING" id="1561998.A0A1I7TZI3"/>
<feature type="compositionally biased region" description="Polar residues" evidence="4">
    <location>
        <begin position="19"/>
        <end position="30"/>
    </location>
</feature>
<dbReference type="GO" id="GO:0031507">
    <property type="term" value="P:heterochromatin formation"/>
    <property type="evidence" value="ECO:0007669"/>
    <property type="project" value="TreeGrafter"/>
</dbReference>
<organism evidence="6 7">
    <name type="scientific">Caenorhabditis tropicalis</name>
    <dbReference type="NCBI Taxonomy" id="1561998"/>
    <lineage>
        <taxon>Eukaryota</taxon>
        <taxon>Metazoa</taxon>
        <taxon>Ecdysozoa</taxon>
        <taxon>Nematoda</taxon>
        <taxon>Chromadorea</taxon>
        <taxon>Rhabditida</taxon>
        <taxon>Rhabditina</taxon>
        <taxon>Rhabditomorpha</taxon>
        <taxon>Rhabditoidea</taxon>
        <taxon>Rhabditidae</taxon>
        <taxon>Peloderinae</taxon>
        <taxon>Caenorhabditis</taxon>
    </lineage>
</organism>
<keyword evidence="6" id="KW-1185">Reference proteome</keyword>
<reference evidence="7" key="1">
    <citation type="submission" date="2016-11" db="UniProtKB">
        <authorList>
            <consortium name="WormBaseParasite"/>
        </authorList>
    </citation>
    <scope>IDENTIFICATION</scope>
</reference>
<sequence>MSSTSTNSEPSSSTSRPSFNQTVTSSTQNFGAPGSGNRVLKIVTSSSVNSGLSPFGQNAASTIRDHHEREKKEILELNNRLAEYVEKVRFLEAQNEKLAADLKLLQGRFGKK</sequence>
<dbReference type="GO" id="GO:0005652">
    <property type="term" value="C:nuclear lamina"/>
    <property type="evidence" value="ECO:0007669"/>
    <property type="project" value="TreeGrafter"/>
</dbReference>
<evidence type="ECO:0000259" key="5">
    <source>
        <dbReference type="PROSITE" id="PS51842"/>
    </source>
</evidence>
<dbReference type="AlphaFoldDB" id="A0A1I7TZI3"/>
<dbReference type="GO" id="GO:0006998">
    <property type="term" value="P:nuclear envelope organization"/>
    <property type="evidence" value="ECO:0007669"/>
    <property type="project" value="TreeGrafter"/>
</dbReference>
<dbReference type="GO" id="GO:0007097">
    <property type="term" value="P:nuclear migration"/>
    <property type="evidence" value="ECO:0007669"/>
    <property type="project" value="TreeGrafter"/>
</dbReference>
<dbReference type="GO" id="GO:0005882">
    <property type="term" value="C:intermediate filament"/>
    <property type="evidence" value="ECO:0007669"/>
    <property type="project" value="UniProtKB-KW"/>
</dbReference>
<keyword evidence="2 3" id="KW-0175">Coiled coil</keyword>
<feature type="compositionally biased region" description="Low complexity" evidence="4">
    <location>
        <begin position="1"/>
        <end position="18"/>
    </location>
</feature>
<dbReference type="PROSITE" id="PS51842">
    <property type="entry name" value="IF_ROD_2"/>
    <property type="match status" value="1"/>
</dbReference>
<dbReference type="GO" id="GO:0005200">
    <property type="term" value="F:structural constituent of cytoskeleton"/>
    <property type="evidence" value="ECO:0007669"/>
    <property type="project" value="TreeGrafter"/>
</dbReference>
<feature type="coiled-coil region" evidence="3">
    <location>
        <begin position="67"/>
        <end position="108"/>
    </location>
</feature>
<evidence type="ECO:0000256" key="1">
    <source>
        <dbReference type="ARBA" id="ARBA00022754"/>
    </source>
</evidence>
<dbReference type="InterPro" id="IPR039008">
    <property type="entry name" value="IF_rod_dom"/>
</dbReference>
<evidence type="ECO:0000313" key="7">
    <source>
        <dbReference type="WBParaSite" id="Csp11.Scaffold629.g13356.t1"/>
    </source>
</evidence>
<keyword evidence="1" id="KW-0403">Intermediate filament</keyword>
<feature type="domain" description="IF rod" evidence="5">
    <location>
        <begin position="70"/>
        <end position="112"/>
    </location>
</feature>
<evidence type="ECO:0000313" key="6">
    <source>
        <dbReference type="Proteomes" id="UP000095282"/>
    </source>
</evidence>
<dbReference type="Proteomes" id="UP000095282">
    <property type="component" value="Unplaced"/>
</dbReference>
<feature type="region of interest" description="Disordered" evidence="4">
    <location>
        <begin position="1"/>
        <end position="37"/>
    </location>
</feature>
<dbReference type="PANTHER" id="PTHR45721:SF9">
    <property type="entry name" value="INTERMEDIATE FILAMENT PROTEIN IFA-2-RELATED"/>
    <property type="match status" value="1"/>
</dbReference>
<evidence type="ECO:0000256" key="2">
    <source>
        <dbReference type="ARBA" id="ARBA00023054"/>
    </source>
</evidence>
<protein>
    <submittedName>
        <fullName evidence="7">IF rod domain-containing protein</fullName>
    </submittedName>
</protein>
<dbReference type="GO" id="GO:0051664">
    <property type="term" value="P:nuclear pore localization"/>
    <property type="evidence" value="ECO:0007669"/>
    <property type="project" value="TreeGrafter"/>
</dbReference>
<dbReference type="PANTHER" id="PTHR45721">
    <property type="entry name" value="LAMIN DM0-RELATED"/>
    <property type="match status" value="1"/>
</dbReference>
<accession>A0A1I7TZI3</accession>
<proteinExistence type="predicted"/>
<evidence type="ECO:0000256" key="4">
    <source>
        <dbReference type="SAM" id="MobiDB-lite"/>
    </source>
</evidence>
<dbReference type="SUPFAM" id="SSF64593">
    <property type="entry name" value="Intermediate filament protein, coiled coil region"/>
    <property type="match status" value="1"/>
</dbReference>
<dbReference type="WBParaSite" id="Csp11.Scaffold629.g13356.t1">
    <property type="protein sequence ID" value="Csp11.Scaffold629.g13356.t1"/>
    <property type="gene ID" value="Csp11.Scaffold629.g13356"/>
</dbReference>
<dbReference type="GO" id="GO:0090435">
    <property type="term" value="P:protein localization to nuclear envelope"/>
    <property type="evidence" value="ECO:0007669"/>
    <property type="project" value="TreeGrafter"/>
</dbReference>
<name>A0A1I7TZI3_9PELO</name>